<dbReference type="GO" id="GO:0031965">
    <property type="term" value="C:nuclear membrane"/>
    <property type="evidence" value="ECO:0007669"/>
    <property type="project" value="UniProtKB-SubCell"/>
</dbReference>
<feature type="coiled-coil region" evidence="13">
    <location>
        <begin position="712"/>
        <end position="742"/>
    </location>
</feature>
<sequence length="1214" mass="132529">MHIRRRNCEYGRIKRNVKKGKCEFLNTLFGTPFKILAIWAIIIMLDFFADFRFEFFYSCWLFVCTVMDSFRYQGLAFALIFTLMALSSDLLCYFLVPTTIVYLLGSSFVWIQWVWHVDRSYGPTVVLCVLFVYVEIAVRLRDPKAFPLGMDICRPFAAHCVGYPAVTFGFVLKTMASHHLRQRKRRSVEAQNISFFALIEEALPKDLRLYFKTPDDSPPSSKHTSVNSTDLCPALPSPMSLADRSATSGTKDKTSCPLSACSRKQVHHQSNRTSSHQALMTAIPPDLCPIVPTSPASDLLVETDQQLDINRCCMDNALSCTLRHSTEHGECKKSTDPFTSVCAWHSEHLSMLDLPDCSTLPSAASDCKPVTHSQCPKTPSSVCSTASVESSSSSSISSISSHPGCLLRNRQAALVASLNESEMKNSTRTTNTDYVETSSGKATVQSSSNGASRSGGVGGSGAGSNGGGGKQGPNSNSGSKNANKDEYTLKLEVEVKQLKAELQSLRGLEVDLRGQVQQLTAAERTYRSESSQARQEFEALQAKCTQLSQRLEADKASLQSAEQQLTDERKRRMALEQQLAVQKQQQQQQSSTSVKGRKSTSLGTDSAQNFTATGKVSTSKSSRGIPTTGVNQSTNTVVTRCTCSESCSSRVRELEAELRALTRDSAAKDIQLAALKGGRLNHGLNGPNTSDRSHDWDKSETITGLNADHVGRAELLSKLHSLQEENQRMTDTLKEEDKMKQELMTAYHASLKEITELNASLTQKEYQIVELNMRVERLTPQFCEYVKMMSVSKSASPNQSDDQQSGCSNLVTVSLRRQPSMPNQPHIKQGSHHLRKLTAVSDDQSFPVGRSTQPLTNGLNQAMISEYFGSSTAYPNSAYVSNYLDSVRIRSSPPSTSVGAHCNLNSLDHHLSNQLTNGSAGTSRESCGSSSTFQSNPDSCDLYAQTTSSQHSVLFTQPSSTRTLGNLTHSSSSHLNAHQSTCYPYQLPSPTSYPQHNRFKPTYHSSGLNFPGSITRLMVNTAPTSSPLPFLAPPPGLMNSNINVGLLNTSPFANEPHSYTSAHTTTPSLIHSPVNIENAVQGSTSCASSINCLMDSLSPVGTTPNQNCFNSRRNLPHDSFSLSNRSDDSTSSLVQQSNPISVSAGSSVLSNNYRSAGHFMEAAELVDNTDFSLMGLGVLDQAHHRSGGGIPNNIPVSFQTTADERCVRTTSPQT</sequence>
<dbReference type="Pfam" id="PF09726">
    <property type="entry name" value="Macoilin"/>
    <property type="match status" value="1"/>
</dbReference>
<dbReference type="GO" id="GO:0023041">
    <property type="term" value="P:neuronal signal transduction"/>
    <property type="evidence" value="ECO:0007669"/>
    <property type="project" value="InterPro"/>
</dbReference>
<comment type="caution">
    <text evidence="16">The sequence shown here is derived from an EMBL/GenBank/DDBJ whole genome shotgun (WGS) entry which is preliminary data.</text>
</comment>
<keyword evidence="7" id="KW-0256">Endoplasmic reticulum</keyword>
<feature type="transmembrane region" description="Helical" evidence="15">
    <location>
        <begin position="24"/>
        <end position="49"/>
    </location>
</feature>
<dbReference type="PANTHER" id="PTHR47464:SF2">
    <property type="entry name" value="MACOILIN"/>
    <property type="match status" value="1"/>
</dbReference>
<evidence type="ECO:0000256" key="5">
    <source>
        <dbReference type="ARBA" id="ARBA00022553"/>
    </source>
</evidence>
<feature type="compositionally biased region" description="Gly residues" evidence="14">
    <location>
        <begin position="453"/>
        <end position="471"/>
    </location>
</feature>
<evidence type="ECO:0000256" key="1">
    <source>
        <dbReference type="ARBA" id="ARBA00003440"/>
    </source>
</evidence>
<feature type="compositionally biased region" description="Polar residues" evidence="14">
    <location>
        <begin position="590"/>
        <end position="631"/>
    </location>
</feature>
<comment type="subcellular location">
    <subcellularLocation>
        <location evidence="2">Nucleus membrane</location>
        <topology evidence="2">Multi-pass membrane protein</topology>
    </subcellularLocation>
    <subcellularLocation>
        <location evidence="3">Rough endoplasmic reticulum membrane</location>
        <topology evidence="3">Multi-pass membrane protein</topology>
    </subcellularLocation>
</comment>
<evidence type="ECO:0000256" key="14">
    <source>
        <dbReference type="SAM" id="MobiDB-lite"/>
    </source>
</evidence>
<evidence type="ECO:0000256" key="3">
    <source>
        <dbReference type="ARBA" id="ARBA00004269"/>
    </source>
</evidence>
<feature type="compositionally biased region" description="Low complexity" evidence="14">
    <location>
        <begin position="1119"/>
        <end position="1132"/>
    </location>
</feature>
<keyword evidence="9 15" id="KW-0472">Membrane</keyword>
<dbReference type="AlphaFoldDB" id="A0A8T0DGF4"/>
<comment type="function">
    <text evidence="1">Plays a role in the regulation of neuronal activity.</text>
</comment>
<feature type="region of interest" description="Disordered" evidence="14">
    <location>
        <begin position="1119"/>
        <end position="1140"/>
    </location>
</feature>
<evidence type="ECO:0000256" key="7">
    <source>
        <dbReference type="ARBA" id="ARBA00022824"/>
    </source>
</evidence>
<evidence type="ECO:0000256" key="11">
    <source>
        <dbReference type="ARBA" id="ARBA00023242"/>
    </source>
</evidence>
<dbReference type="Proteomes" id="UP000699462">
    <property type="component" value="Unassembled WGS sequence"/>
</dbReference>
<evidence type="ECO:0000256" key="15">
    <source>
        <dbReference type="SAM" id="Phobius"/>
    </source>
</evidence>
<feature type="transmembrane region" description="Helical" evidence="15">
    <location>
        <begin position="90"/>
        <end position="115"/>
    </location>
</feature>
<reference evidence="16 17" key="1">
    <citation type="submission" date="2019-07" db="EMBL/GenBank/DDBJ databases">
        <title>Annotation for the trematode Paragonimus westermani.</title>
        <authorList>
            <person name="Choi Y.-J."/>
        </authorList>
    </citation>
    <scope>NUCLEOTIDE SEQUENCE [LARGE SCALE GENOMIC DNA]</scope>
    <source>
        <strain evidence="16">180907_Pwestermani</strain>
    </source>
</reference>
<keyword evidence="13" id="KW-0175">Coiled coil</keyword>
<feature type="compositionally biased region" description="Polar residues" evidence="14">
    <location>
        <begin position="418"/>
        <end position="443"/>
    </location>
</feature>
<keyword evidence="10" id="KW-0325">Glycoprotein</keyword>
<keyword evidence="6 15" id="KW-0812">Transmembrane</keyword>
<evidence type="ECO:0000256" key="8">
    <source>
        <dbReference type="ARBA" id="ARBA00022989"/>
    </source>
</evidence>
<feature type="compositionally biased region" description="Low complexity" evidence="14">
    <location>
        <begin position="577"/>
        <end position="589"/>
    </location>
</feature>
<accession>A0A8T0DGF4</accession>
<feature type="compositionally biased region" description="Low complexity" evidence="14">
    <location>
        <begin position="472"/>
        <end position="481"/>
    </location>
</feature>
<dbReference type="InterPro" id="IPR019130">
    <property type="entry name" value="Macoilin"/>
</dbReference>
<evidence type="ECO:0000256" key="2">
    <source>
        <dbReference type="ARBA" id="ARBA00004232"/>
    </source>
</evidence>
<feature type="coiled-coil region" evidence="13">
    <location>
        <begin position="644"/>
        <end position="671"/>
    </location>
</feature>
<evidence type="ECO:0000313" key="16">
    <source>
        <dbReference type="EMBL" id="KAF8566406.1"/>
    </source>
</evidence>
<evidence type="ECO:0000256" key="13">
    <source>
        <dbReference type="SAM" id="Coils"/>
    </source>
</evidence>
<evidence type="ECO:0000256" key="6">
    <source>
        <dbReference type="ARBA" id="ARBA00022692"/>
    </source>
</evidence>
<feature type="region of interest" description="Disordered" evidence="14">
    <location>
        <begin position="418"/>
        <end position="482"/>
    </location>
</feature>
<evidence type="ECO:0000256" key="10">
    <source>
        <dbReference type="ARBA" id="ARBA00023180"/>
    </source>
</evidence>
<keyword evidence="8 15" id="KW-1133">Transmembrane helix</keyword>
<evidence type="ECO:0000256" key="9">
    <source>
        <dbReference type="ARBA" id="ARBA00023136"/>
    </source>
</evidence>
<evidence type="ECO:0000313" key="17">
    <source>
        <dbReference type="Proteomes" id="UP000699462"/>
    </source>
</evidence>
<feature type="region of interest" description="Disordered" evidence="14">
    <location>
        <begin position="575"/>
        <end position="631"/>
    </location>
</feature>
<keyword evidence="11" id="KW-0539">Nucleus</keyword>
<proteinExistence type="predicted"/>
<protein>
    <recommendedName>
        <fullName evidence="4">Macoilin</fullName>
    </recommendedName>
    <alternativeName>
        <fullName evidence="12">Transmembrane protein 57</fullName>
    </alternativeName>
</protein>
<dbReference type="EMBL" id="JTDF01005144">
    <property type="protein sequence ID" value="KAF8566406.1"/>
    <property type="molecule type" value="Genomic_DNA"/>
</dbReference>
<keyword evidence="17" id="KW-1185">Reference proteome</keyword>
<dbReference type="OrthoDB" id="10071111at2759"/>
<evidence type="ECO:0000256" key="12">
    <source>
        <dbReference type="ARBA" id="ARBA00031129"/>
    </source>
</evidence>
<evidence type="ECO:0000256" key="4">
    <source>
        <dbReference type="ARBA" id="ARBA00021882"/>
    </source>
</evidence>
<dbReference type="PANTHER" id="PTHR47464">
    <property type="entry name" value="MACOILIN"/>
    <property type="match status" value="1"/>
</dbReference>
<organism evidence="16 17">
    <name type="scientific">Paragonimus westermani</name>
    <dbReference type="NCBI Taxonomy" id="34504"/>
    <lineage>
        <taxon>Eukaryota</taxon>
        <taxon>Metazoa</taxon>
        <taxon>Spiralia</taxon>
        <taxon>Lophotrochozoa</taxon>
        <taxon>Platyhelminthes</taxon>
        <taxon>Trematoda</taxon>
        <taxon>Digenea</taxon>
        <taxon>Plagiorchiida</taxon>
        <taxon>Troglotremata</taxon>
        <taxon>Troglotrematidae</taxon>
        <taxon>Paragonimus</taxon>
    </lineage>
</organism>
<feature type="region of interest" description="Disordered" evidence="14">
    <location>
        <begin position="913"/>
        <end position="932"/>
    </location>
</feature>
<name>A0A8T0DGF4_9TREM</name>
<feature type="transmembrane region" description="Helical" evidence="15">
    <location>
        <begin position="55"/>
        <end position="83"/>
    </location>
</feature>
<dbReference type="GO" id="GO:0030867">
    <property type="term" value="C:rough endoplasmic reticulum membrane"/>
    <property type="evidence" value="ECO:0007669"/>
    <property type="project" value="UniProtKB-SubCell"/>
</dbReference>
<keyword evidence="5" id="KW-0597">Phosphoprotein</keyword>
<gene>
    <name evidence="16" type="ORF">P879_05854</name>
</gene>